<protein>
    <submittedName>
        <fullName evidence="2">Uncharacterized protein</fullName>
    </submittedName>
</protein>
<evidence type="ECO:0000313" key="3">
    <source>
        <dbReference type="Proteomes" id="UP000294933"/>
    </source>
</evidence>
<keyword evidence="3" id="KW-1185">Reference proteome</keyword>
<feature type="region of interest" description="Disordered" evidence="1">
    <location>
        <begin position="1"/>
        <end position="22"/>
    </location>
</feature>
<evidence type="ECO:0000256" key="1">
    <source>
        <dbReference type="SAM" id="MobiDB-lite"/>
    </source>
</evidence>
<accession>A0A4Y7PDB7</accession>
<evidence type="ECO:0000313" key="2">
    <source>
        <dbReference type="EMBL" id="TDL13253.1"/>
    </source>
</evidence>
<dbReference type="EMBL" id="ML170795">
    <property type="protein sequence ID" value="TDL13253.1"/>
    <property type="molecule type" value="Genomic_DNA"/>
</dbReference>
<dbReference type="STRING" id="50990.A0A4Y7PDB7"/>
<dbReference type="OrthoDB" id="3041043at2759"/>
<organism evidence="2 3">
    <name type="scientific">Rickenella mellea</name>
    <dbReference type="NCBI Taxonomy" id="50990"/>
    <lineage>
        <taxon>Eukaryota</taxon>
        <taxon>Fungi</taxon>
        <taxon>Dikarya</taxon>
        <taxon>Basidiomycota</taxon>
        <taxon>Agaricomycotina</taxon>
        <taxon>Agaricomycetes</taxon>
        <taxon>Hymenochaetales</taxon>
        <taxon>Rickenellaceae</taxon>
        <taxon>Rickenella</taxon>
    </lineage>
</organism>
<reference evidence="2 3" key="1">
    <citation type="submission" date="2018-06" db="EMBL/GenBank/DDBJ databases">
        <title>A transcriptomic atlas of mushroom development highlights an independent origin of complex multicellularity.</title>
        <authorList>
            <consortium name="DOE Joint Genome Institute"/>
            <person name="Krizsan K."/>
            <person name="Almasi E."/>
            <person name="Merenyi Z."/>
            <person name="Sahu N."/>
            <person name="Viragh M."/>
            <person name="Koszo T."/>
            <person name="Mondo S."/>
            <person name="Kiss B."/>
            <person name="Balint B."/>
            <person name="Kues U."/>
            <person name="Barry K."/>
            <person name="Hegedus J.C."/>
            <person name="Henrissat B."/>
            <person name="Johnson J."/>
            <person name="Lipzen A."/>
            <person name="Ohm R."/>
            <person name="Nagy I."/>
            <person name="Pangilinan J."/>
            <person name="Yan J."/>
            <person name="Xiong Y."/>
            <person name="Grigoriev I.V."/>
            <person name="Hibbett D.S."/>
            <person name="Nagy L.G."/>
        </authorList>
    </citation>
    <scope>NUCLEOTIDE SEQUENCE [LARGE SCALE GENOMIC DNA]</scope>
    <source>
        <strain evidence="2 3">SZMC22713</strain>
    </source>
</reference>
<dbReference type="VEuPathDB" id="FungiDB:BD410DRAFT_847146"/>
<dbReference type="AlphaFoldDB" id="A0A4Y7PDB7"/>
<gene>
    <name evidence="2" type="ORF">BD410DRAFT_847146</name>
</gene>
<proteinExistence type="predicted"/>
<name>A0A4Y7PDB7_9AGAM</name>
<dbReference type="Proteomes" id="UP000294933">
    <property type="component" value="Unassembled WGS sequence"/>
</dbReference>
<sequence>MDVDDDEDDEVEDEEDDEDEDALADYCKKGIRGVFTFVSQRDDLVVPLKVQMIVAEECPLDTILSFHSTIVMNLISHQAAYCLFAWTTLEDRHGVVVQEEVKRTRHKAALAKYAARGFNIITRDEAKRERDKKHRSSLRSGERWVDDRLAWVIPLDMANRNDVTLSASTLGTPQTMCDPVTLNSWMFGKHEDDPGPSWFGVPLIQFTYISSKLLRFKYTASHEFLHFVKPILCMTGSAEYKKRKEYPSAEFWTWYLNIS</sequence>